<dbReference type="AlphaFoldDB" id="A0A8X6QWJ0"/>
<reference evidence="1" key="1">
    <citation type="submission" date="2020-08" db="EMBL/GenBank/DDBJ databases">
        <title>Multicomponent nature underlies the extraordinary mechanical properties of spider dragline silk.</title>
        <authorList>
            <person name="Kono N."/>
            <person name="Nakamura H."/>
            <person name="Mori M."/>
            <person name="Yoshida Y."/>
            <person name="Ohtoshi R."/>
            <person name="Malay A.D."/>
            <person name="Moran D.A.P."/>
            <person name="Tomita M."/>
            <person name="Numata K."/>
            <person name="Arakawa K."/>
        </authorList>
    </citation>
    <scope>NUCLEOTIDE SEQUENCE</scope>
</reference>
<dbReference type="Proteomes" id="UP000887013">
    <property type="component" value="Unassembled WGS sequence"/>
</dbReference>
<keyword evidence="2" id="KW-1185">Reference proteome</keyword>
<proteinExistence type="predicted"/>
<comment type="caution">
    <text evidence="1">The sequence shown here is derived from an EMBL/GenBank/DDBJ whole genome shotgun (WGS) entry which is preliminary data.</text>
</comment>
<organism evidence="1 2">
    <name type="scientific">Nephila pilipes</name>
    <name type="common">Giant wood spider</name>
    <name type="synonym">Nephila maculata</name>
    <dbReference type="NCBI Taxonomy" id="299642"/>
    <lineage>
        <taxon>Eukaryota</taxon>
        <taxon>Metazoa</taxon>
        <taxon>Ecdysozoa</taxon>
        <taxon>Arthropoda</taxon>
        <taxon>Chelicerata</taxon>
        <taxon>Arachnida</taxon>
        <taxon>Araneae</taxon>
        <taxon>Araneomorphae</taxon>
        <taxon>Entelegynae</taxon>
        <taxon>Araneoidea</taxon>
        <taxon>Nephilidae</taxon>
        <taxon>Nephila</taxon>
    </lineage>
</organism>
<evidence type="ECO:0000313" key="1">
    <source>
        <dbReference type="EMBL" id="GFU49839.1"/>
    </source>
</evidence>
<sequence length="80" mass="9229">MGLQRVMTMPHNTLRAANFNESYSQSQPIGKLTPVIRYFQNANMIHEQMVQTPDMKGIILATTENSASHEYDFEDEIKIR</sequence>
<name>A0A8X6QWJ0_NEPPI</name>
<gene>
    <name evidence="1" type="ORF">NPIL_383271</name>
</gene>
<dbReference type="EMBL" id="BMAW01037780">
    <property type="protein sequence ID" value="GFU49839.1"/>
    <property type="molecule type" value="Genomic_DNA"/>
</dbReference>
<accession>A0A8X6QWJ0</accession>
<protein>
    <submittedName>
        <fullName evidence="1">Uncharacterized protein</fullName>
    </submittedName>
</protein>
<evidence type="ECO:0000313" key="2">
    <source>
        <dbReference type="Proteomes" id="UP000887013"/>
    </source>
</evidence>